<accession>A0A2S4A021</accession>
<keyword evidence="1" id="KW-1133">Transmembrane helix</keyword>
<feature type="transmembrane region" description="Helical" evidence="1">
    <location>
        <begin position="370"/>
        <end position="390"/>
    </location>
</feature>
<dbReference type="AlphaFoldDB" id="A0A2S4A021"/>
<sequence length="522" mass="55640">MSTLIPAPSQSRARSGAAAFLRRSLGVFPIVAALSMLWVFASPLMSVPDEPAHTIKAVSVAHGQLNGVSGGQQSDLTIVRVPGYIANLGGQACMAWRATVTADCAPPIQASAQELVDAGTSAGNYNPMYYAVVGLPSQFLSGAKALYAMRGVSALICAVFLSFAIGAAASLRRPFWPKSVTLVAVTPMVLYLSGSINPNALEIVTTAALFMSACLVFENYRNLANVRLAMVVVGVSGAVLANTRAMSLLWLACAVGAAVLLYGWKPLLAVFKNRLGLAMMALIVLGCALSLAWLVMANSFQSLLGTPTDIPPAQAFARMLDETFKYSAGYVGVMGWLDTPLPGAIMAFWNFAFAAVILGGLSVRRLRSRITVWAGLAAVLLVPAVVQAQAVQEIGYIWQGRYLLALFVLFLLACGVALRTAPAPQGARAKAVARWLIAGAVGVHIYAFLYVLRRYVVGLQEHTNWTEMFNPLWQPPFSWQGLSLAYLAVLTIAAVVAYKSLFPAGLKHTPKRNSPKEDMLSV</sequence>
<dbReference type="EMBL" id="PPXC01000003">
    <property type="protein sequence ID" value="POH74609.1"/>
    <property type="molecule type" value="Genomic_DNA"/>
</dbReference>
<feature type="transmembrane region" description="Helical" evidence="1">
    <location>
        <begin position="247"/>
        <end position="264"/>
    </location>
</feature>
<evidence type="ECO:0000313" key="3">
    <source>
        <dbReference type="Proteomes" id="UP000237061"/>
    </source>
</evidence>
<dbReference type="RefSeq" id="WP_103464654.1">
    <property type="nucleotide sequence ID" value="NZ_PPXC01000003.1"/>
</dbReference>
<feature type="transmembrane region" description="Helical" evidence="1">
    <location>
        <begin position="402"/>
        <end position="420"/>
    </location>
</feature>
<organism evidence="2 3">
    <name type="scientific">Arthrobacter glacialis</name>
    <dbReference type="NCBI Taxonomy" id="1664"/>
    <lineage>
        <taxon>Bacteria</taxon>
        <taxon>Bacillati</taxon>
        <taxon>Actinomycetota</taxon>
        <taxon>Actinomycetes</taxon>
        <taxon>Micrococcales</taxon>
        <taxon>Micrococcaceae</taxon>
        <taxon>Arthrobacter</taxon>
    </lineage>
</organism>
<feature type="transmembrane region" description="Helical" evidence="1">
    <location>
        <begin position="276"/>
        <end position="296"/>
    </location>
</feature>
<dbReference type="Proteomes" id="UP000237061">
    <property type="component" value="Unassembled WGS sequence"/>
</dbReference>
<evidence type="ECO:0008006" key="4">
    <source>
        <dbReference type="Google" id="ProtNLM"/>
    </source>
</evidence>
<feature type="transmembrane region" description="Helical" evidence="1">
    <location>
        <begin position="175"/>
        <end position="194"/>
    </location>
</feature>
<comment type="caution">
    <text evidence="2">The sequence shown here is derived from an EMBL/GenBank/DDBJ whole genome shotgun (WGS) entry which is preliminary data.</text>
</comment>
<dbReference type="Pfam" id="PF09913">
    <property type="entry name" value="DUF2142"/>
    <property type="match status" value="1"/>
</dbReference>
<feature type="transmembrane region" description="Helical" evidence="1">
    <location>
        <begin position="20"/>
        <end position="41"/>
    </location>
</feature>
<keyword evidence="1" id="KW-0812">Transmembrane</keyword>
<proteinExistence type="predicted"/>
<protein>
    <recommendedName>
        <fullName evidence="4">DUF2142 domain-containing protein</fullName>
    </recommendedName>
</protein>
<feature type="transmembrane region" description="Helical" evidence="1">
    <location>
        <begin position="477"/>
        <end position="498"/>
    </location>
</feature>
<dbReference type="InterPro" id="IPR018674">
    <property type="entry name" value="DUF2142_membrane"/>
</dbReference>
<feature type="transmembrane region" description="Helical" evidence="1">
    <location>
        <begin position="432"/>
        <end position="452"/>
    </location>
</feature>
<feature type="transmembrane region" description="Helical" evidence="1">
    <location>
        <begin position="224"/>
        <end position="241"/>
    </location>
</feature>
<keyword evidence="1" id="KW-0472">Membrane</keyword>
<feature type="transmembrane region" description="Helical" evidence="1">
    <location>
        <begin position="147"/>
        <end position="168"/>
    </location>
</feature>
<feature type="transmembrane region" description="Helical" evidence="1">
    <location>
        <begin position="200"/>
        <end position="217"/>
    </location>
</feature>
<evidence type="ECO:0000313" key="2">
    <source>
        <dbReference type="EMBL" id="POH74609.1"/>
    </source>
</evidence>
<name>A0A2S4A021_ARTGL</name>
<reference evidence="2 3" key="1">
    <citation type="submission" date="2018-01" db="EMBL/GenBank/DDBJ databases">
        <title>Arthrobacter sp. nov., from glaciers in China.</title>
        <authorList>
            <person name="Liu Q."/>
            <person name="Xin Y.-H."/>
        </authorList>
    </citation>
    <scope>NUCLEOTIDE SEQUENCE [LARGE SCALE GENOMIC DNA]</scope>
    <source>
        <strain evidence="2 3">HLT2-12-2</strain>
    </source>
</reference>
<evidence type="ECO:0000256" key="1">
    <source>
        <dbReference type="SAM" id="Phobius"/>
    </source>
</evidence>
<gene>
    <name evidence="2" type="ORF">CVS27_05165</name>
</gene>
<feature type="transmembrane region" description="Helical" evidence="1">
    <location>
        <begin position="344"/>
        <end position="363"/>
    </location>
</feature>
<keyword evidence="3" id="KW-1185">Reference proteome</keyword>